<dbReference type="PATRIC" id="fig|1666911.3.peg.3768"/>
<comment type="caution">
    <text evidence="1">The sequence shown here is derived from an EMBL/GenBank/DDBJ whole genome shotgun (WGS) entry which is preliminary data.</text>
</comment>
<accession>A0A0P7YQ89</accession>
<dbReference type="Proteomes" id="UP000050465">
    <property type="component" value="Unassembled WGS sequence"/>
</dbReference>
<dbReference type="STRING" id="1666911.HLUCCA11_21810"/>
<dbReference type="EMBL" id="LJZR01000061">
    <property type="protein sequence ID" value="KPQ32323.1"/>
    <property type="molecule type" value="Genomic_DNA"/>
</dbReference>
<gene>
    <name evidence="1" type="ORF">HLUCCA11_21810</name>
</gene>
<evidence type="ECO:0000313" key="2">
    <source>
        <dbReference type="Proteomes" id="UP000050465"/>
    </source>
</evidence>
<organism evidence="1 2">
    <name type="scientific">Phormidesmis priestleyi Ana</name>
    <dbReference type="NCBI Taxonomy" id="1666911"/>
    <lineage>
        <taxon>Bacteria</taxon>
        <taxon>Bacillati</taxon>
        <taxon>Cyanobacteriota</taxon>
        <taxon>Cyanophyceae</taxon>
        <taxon>Leptolyngbyales</taxon>
        <taxon>Leptolyngbyaceae</taxon>
        <taxon>Phormidesmis</taxon>
    </lineage>
</organism>
<protein>
    <submittedName>
        <fullName evidence="1">Uncharacterized protein</fullName>
    </submittedName>
</protein>
<dbReference type="AlphaFoldDB" id="A0A0P7YQ89"/>
<sequence length="234" mass="25673">MAKKLFTNLTSSDLEITLHIRAGDMPDKNAGTVSFTVEANDSEWMTYGDEVNIYLNGITLAASDGSIEKTFLTIERATELDDRLNRRNNIQITCQQGSYNFVGKNVLTLEPGCNEAGDPAQGNAGEKLFSNLTHHDLNITLYIREGDLPKNTAGTLTFALASDEAQLITYGDATNIYLNGIEIDSANGTIEKILITLERGNQLDTLLNTNNTIEISLREGSFNVYGKKSVRLTN</sequence>
<proteinExistence type="predicted"/>
<name>A0A0P7YQ89_9CYAN</name>
<evidence type="ECO:0000313" key="1">
    <source>
        <dbReference type="EMBL" id="KPQ32323.1"/>
    </source>
</evidence>
<reference evidence="1 2" key="1">
    <citation type="submission" date="2015-09" db="EMBL/GenBank/DDBJ databases">
        <title>Identification and resolution of microdiversity through metagenomic sequencing of parallel consortia.</title>
        <authorList>
            <person name="Nelson W.C."/>
            <person name="Romine M.F."/>
            <person name="Lindemann S.R."/>
        </authorList>
    </citation>
    <scope>NUCLEOTIDE SEQUENCE [LARGE SCALE GENOMIC DNA]</scope>
    <source>
        <strain evidence="1">Ana</strain>
    </source>
</reference>